<comment type="caution">
    <text evidence="1">The sequence shown here is derived from an EMBL/GenBank/DDBJ whole genome shotgun (WGS) entry which is preliminary data.</text>
</comment>
<keyword evidence="2" id="KW-1185">Reference proteome</keyword>
<accession>A0ABX1PEQ0</accession>
<evidence type="ECO:0000313" key="2">
    <source>
        <dbReference type="Proteomes" id="UP000718564"/>
    </source>
</evidence>
<dbReference type="Proteomes" id="UP000718564">
    <property type="component" value="Unassembled WGS sequence"/>
</dbReference>
<proteinExistence type="predicted"/>
<evidence type="ECO:0000313" key="1">
    <source>
        <dbReference type="EMBL" id="NMG22935.1"/>
    </source>
</evidence>
<sequence length="66" mass="7609">MHSTYCSHTELPVISYQLSVIVVSFWSLFTGHCSLVTVHWSLFTGHWSLVTVHWSLVTGHCSLFEW</sequence>
<protein>
    <submittedName>
        <fullName evidence="1">Uncharacterized protein</fullName>
    </submittedName>
</protein>
<name>A0ABX1PEQ0_9CYAN</name>
<organism evidence="1 2">
    <name type="scientific">Brasilonema bromeliae SPC951</name>
    <dbReference type="NCBI Taxonomy" id="385972"/>
    <lineage>
        <taxon>Bacteria</taxon>
        <taxon>Bacillati</taxon>
        <taxon>Cyanobacteriota</taxon>
        <taxon>Cyanophyceae</taxon>
        <taxon>Nostocales</taxon>
        <taxon>Scytonemataceae</taxon>
        <taxon>Brasilonema</taxon>
        <taxon>Bromeliae group (in: Brasilonema)</taxon>
    </lineage>
</organism>
<reference evidence="1 2" key="1">
    <citation type="submission" date="2018-06" db="EMBL/GenBank/DDBJ databases">
        <title>Comparative genomics of Brasilonema spp. strains.</title>
        <authorList>
            <person name="Alvarenga D.O."/>
            <person name="Fiore M.F."/>
            <person name="Varani A.M."/>
        </authorList>
    </citation>
    <scope>NUCLEOTIDE SEQUENCE [LARGE SCALE GENOMIC DNA]</scope>
    <source>
        <strain evidence="1 2">SPC951</strain>
    </source>
</reference>
<gene>
    <name evidence="1" type="ORF">DP116_27305</name>
</gene>
<dbReference type="EMBL" id="QMEB01000349">
    <property type="protein sequence ID" value="NMG22935.1"/>
    <property type="molecule type" value="Genomic_DNA"/>
</dbReference>